<comment type="similarity">
    <text evidence="1">Belongs to the sodium:galactoside symporter (TC 2.A.2) family.</text>
</comment>
<feature type="transmembrane region" description="Helical" evidence="2">
    <location>
        <begin position="358"/>
        <end position="376"/>
    </location>
</feature>
<dbReference type="GO" id="GO:0015293">
    <property type="term" value="F:symporter activity"/>
    <property type="evidence" value="ECO:0007669"/>
    <property type="project" value="InterPro"/>
</dbReference>
<feature type="transmembrane region" description="Helical" evidence="2">
    <location>
        <begin position="223"/>
        <end position="245"/>
    </location>
</feature>
<dbReference type="RefSeq" id="WP_109037947.1">
    <property type="nucleotide sequence ID" value="NZ_CP029210.1"/>
</dbReference>
<dbReference type="PANTHER" id="PTHR11328">
    <property type="entry name" value="MAJOR FACILITATOR SUPERFAMILY DOMAIN-CONTAINING PROTEIN"/>
    <property type="match status" value="1"/>
</dbReference>
<protein>
    <submittedName>
        <fullName evidence="3">MFS transporter</fullName>
    </submittedName>
</protein>
<dbReference type="Proteomes" id="UP000244892">
    <property type="component" value="Chromosome"/>
</dbReference>
<evidence type="ECO:0000256" key="1">
    <source>
        <dbReference type="ARBA" id="ARBA00009617"/>
    </source>
</evidence>
<dbReference type="OrthoDB" id="181905at2"/>
<accession>A0A2U8FV17</accession>
<keyword evidence="2" id="KW-1133">Transmembrane helix</keyword>
<evidence type="ECO:0000313" key="4">
    <source>
        <dbReference type="Proteomes" id="UP000244892"/>
    </source>
</evidence>
<organism evidence="3 4">
    <name type="scientific">Aquabacterium olei</name>
    <dbReference type="NCBI Taxonomy" id="1296669"/>
    <lineage>
        <taxon>Bacteria</taxon>
        <taxon>Pseudomonadati</taxon>
        <taxon>Pseudomonadota</taxon>
        <taxon>Betaproteobacteria</taxon>
        <taxon>Burkholderiales</taxon>
        <taxon>Aquabacterium</taxon>
    </lineage>
</organism>
<dbReference type="EMBL" id="CP029210">
    <property type="protein sequence ID" value="AWI54860.1"/>
    <property type="molecule type" value="Genomic_DNA"/>
</dbReference>
<reference evidence="3 4" key="1">
    <citation type="submission" date="2018-05" db="EMBL/GenBank/DDBJ databases">
        <title>complete genome sequence of Aquabacterium olei NBRC 110486.</title>
        <authorList>
            <person name="Tang B."/>
            <person name="Chang J."/>
            <person name="Zhang L."/>
            <person name="Yang H."/>
        </authorList>
    </citation>
    <scope>NUCLEOTIDE SEQUENCE [LARGE SCALE GENOMIC DNA]</scope>
    <source>
        <strain evidence="3 4">NBRC 110486</strain>
    </source>
</reference>
<keyword evidence="4" id="KW-1185">Reference proteome</keyword>
<feature type="transmembrane region" description="Helical" evidence="2">
    <location>
        <begin position="286"/>
        <end position="305"/>
    </location>
</feature>
<sequence length="420" mass="43929">MSATPLPHAASARYGLLGLPLAFVAVPLYVVLPQHYGQTLGVPLSLLGAILLLTRLGDALIDPWLGGWVDRLLHRPARARGAVLASAAVLVLAFVALFFPPVQGQGALLGWCAGTLLVTFGAYSLASVAHLAWGTRLGGVPVQRARLVAWREGFGLAGVLLANVLATQAGPGWTAVALACTLVMGLLALWRGPTPSGHAADSQSVPSTSTLWRPWRFAGFRRLIALFLVNGIASAVPATLVLFFIHDRLQAPAWAPLCLGAYFLTGALSVPWWLRVLARLGPMRSWALGMALATAAFACVNALGAGDTTGYLLVCLAAGWALGADLTAPGTLLTGVVQRAGQAGQAEGAFAGWWQWATKLNLALAAGLALPLLQALGYTPGARDPEALLALGLVYGGLPCLFKLLALALCWRWRHHPALA</sequence>
<dbReference type="InterPro" id="IPR036259">
    <property type="entry name" value="MFS_trans_sf"/>
</dbReference>
<dbReference type="SUPFAM" id="SSF103473">
    <property type="entry name" value="MFS general substrate transporter"/>
    <property type="match status" value="1"/>
</dbReference>
<feature type="transmembrane region" description="Helical" evidence="2">
    <location>
        <begin position="12"/>
        <end position="32"/>
    </location>
</feature>
<dbReference type="AlphaFoldDB" id="A0A2U8FV17"/>
<keyword evidence="2" id="KW-0472">Membrane</keyword>
<dbReference type="KEGG" id="aon:DEH84_16620"/>
<dbReference type="PANTHER" id="PTHR11328:SF24">
    <property type="entry name" value="MAJOR FACILITATOR SUPERFAMILY (MFS) PROFILE DOMAIN-CONTAINING PROTEIN"/>
    <property type="match status" value="1"/>
</dbReference>
<feature type="transmembrane region" description="Helical" evidence="2">
    <location>
        <begin position="172"/>
        <end position="190"/>
    </location>
</feature>
<dbReference type="Gene3D" id="1.20.1250.20">
    <property type="entry name" value="MFS general substrate transporter like domains"/>
    <property type="match status" value="1"/>
</dbReference>
<proteinExistence type="inferred from homology"/>
<gene>
    <name evidence="3" type="ORF">DEH84_16620</name>
</gene>
<dbReference type="GO" id="GO:0008643">
    <property type="term" value="P:carbohydrate transport"/>
    <property type="evidence" value="ECO:0007669"/>
    <property type="project" value="InterPro"/>
</dbReference>
<feature type="transmembrane region" description="Helical" evidence="2">
    <location>
        <begin position="311"/>
        <end position="337"/>
    </location>
</feature>
<feature type="transmembrane region" description="Helical" evidence="2">
    <location>
        <begin position="388"/>
        <end position="411"/>
    </location>
</feature>
<evidence type="ECO:0000313" key="3">
    <source>
        <dbReference type="EMBL" id="AWI54860.1"/>
    </source>
</evidence>
<keyword evidence="2" id="KW-0812">Transmembrane</keyword>
<feature type="transmembrane region" description="Helical" evidence="2">
    <location>
        <begin position="44"/>
        <end position="61"/>
    </location>
</feature>
<dbReference type="InterPro" id="IPR039672">
    <property type="entry name" value="MFS_2"/>
</dbReference>
<feature type="transmembrane region" description="Helical" evidence="2">
    <location>
        <begin position="82"/>
        <end position="102"/>
    </location>
</feature>
<dbReference type="GO" id="GO:0005886">
    <property type="term" value="C:plasma membrane"/>
    <property type="evidence" value="ECO:0007669"/>
    <property type="project" value="TreeGrafter"/>
</dbReference>
<name>A0A2U8FV17_9BURK</name>
<feature type="transmembrane region" description="Helical" evidence="2">
    <location>
        <begin position="108"/>
        <end position="133"/>
    </location>
</feature>
<evidence type="ECO:0000256" key="2">
    <source>
        <dbReference type="SAM" id="Phobius"/>
    </source>
</evidence>
<feature type="transmembrane region" description="Helical" evidence="2">
    <location>
        <begin position="251"/>
        <end position="274"/>
    </location>
</feature>
<dbReference type="Pfam" id="PF13347">
    <property type="entry name" value="MFS_2"/>
    <property type="match status" value="1"/>
</dbReference>